<organism evidence="2">
    <name type="scientific">uncultured Dysgonomonas sp</name>
    <dbReference type="NCBI Taxonomy" id="206096"/>
    <lineage>
        <taxon>Bacteria</taxon>
        <taxon>Pseudomonadati</taxon>
        <taxon>Bacteroidota</taxon>
        <taxon>Bacteroidia</taxon>
        <taxon>Bacteroidales</taxon>
        <taxon>Dysgonomonadaceae</taxon>
        <taxon>Dysgonomonas</taxon>
        <taxon>environmental samples</taxon>
    </lineage>
</organism>
<reference evidence="2" key="1">
    <citation type="submission" date="2016-04" db="EMBL/GenBank/DDBJ databases">
        <authorList>
            <person name="Evans L.H."/>
            <person name="Alamgir A."/>
            <person name="Owens N."/>
            <person name="Weber N.D."/>
            <person name="Virtaneva K."/>
            <person name="Barbian K."/>
            <person name="Babar A."/>
            <person name="Rosenke K."/>
        </authorList>
    </citation>
    <scope>NUCLEOTIDE SEQUENCE</scope>
    <source>
        <strain evidence="2">86-1</strain>
    </source>
</reference>
<sequence>MVPDNQLNKRKGGRNPKNDPAKNRYVIYLNNVDNNRFLSMFEQSGESVKAHFITSCIFNRPIKVVKIDKGVQDYYMRLTTFFGQYRAIGTNYNQIVKALKSNFAEKKALAFLYKLEKVTLELVTLQKQMMDLTDEFEQRYSHLWLQK</sequence>
<protein>
    <recommendedName>
        <fullName evidence="3">MobA protein</fullName>
    </recommendedName>
</protein>
<gene>
    <name evidence="2" type="ORF">KL86DYS1_10034</name>
</gene>
<evidence type="ECO:0000256" key="1">
    <source>
        <dbReference type="SAM" id="MobiDB-lite"/>
    </source>
</evidence>
<evidence type="ECO:0008006" key="3">
    <source>
        <dbReference type="Google" id="ProtNLM"/>
    </source>
</evidence>
<evidence type="ECO:0000313" key="2">
    <source>
        <dbReference type="EMBL" id="SBV90389.1"/>
    </source>
</evidence>
<dbReference type="AlphaFoldDB" id="A0A212ITD7"/>
<name>A0A212ITD7_9BACT</name>
<dbReference type="RefSeq" id="WP_296937702.1">
    <property type="nucleotide sequence ID" value="NZ_LT599032.1"/>
</dbReference>
<dbReference type="NCBIfam" id="NF041324">
    <property type="entry name" value="Bacteroid_MobA"/>
    <property type="match status" value="1"/>
</dbReference>
<dbReference type="InterPro" id="IPR045788">
    <property type="entry name" value="MobC_2"/>
</dbReference>
<proteinExistence type="predicted"/>
<feature type="region of interest" description="Disordered" evidence="1">
    <location>
        <begin position="1"/>
        <end position="21"/>
    </location>
</feature>
<accession>A0A212ITD7</accession>
<dbReference type="EMBL" id="FLUM01000001">
    <property type="protein sequence ID" value="SBV90389.1"/>
    <property type="molecule type" value="Genomic_DNA"/>
</dbReference>
<dbReference type="Pfam" id="PF19514">
    <property type="entry name" value="MobC_2"/>
    <property type="match status" value="1"/>
</dbReference>